<dbReference type="Proteomes" id="UP001595712">
    <property type="component" value="Unassembled WGS sequence"/>
</dbReference>
<protein>
    <submittedName>
        <fullName evidence="3">Scr1 family TA system antitoxin-like transcriptional regulator</fullName>
    </submittedName>
</protein>
<dbReference type="Pfam" id="PF04149">
    <property type="entry name" value="DUF397"/>
    <property type="match status" value="1"/>
</dbReference>
<dbReference type="RefSeq" id="WP_387975551.1">
    <property type="nucleotide sequence ID" value="NZ_JBHRWO010000010.1"/>
</dbReference>
<dbReference type="SUPFAM" id="SSF47413">
    <property type="entry name" value="lambda repressor-like DNA-binding domains"/>
    <property type="match status" value="1"/>
</dbReference>
<evidence type="ECO:0000259" key="2">
    <source>
        <dbReference type="Pfam" id="PF19054"/>
    </source>
</evidence>
<dbReference type="EMBL" id="JBHRWO010000010">
    <property type="protein sequence ID" value="MFC3493346.1"/>
    <property type="molecule type" value="Genomic_DNA"/>
</dbReference>
<dbReference type="Pfam" id="PF13560">
    <property type="entry name" value="HTH_31"/>
    <property type="match status" value="1"/>
</dbReference>
<evidence type="ECO:0000259" key="1">
    <source>
        <dbReference type="Pfam" id="PF04149"/>
    </source>
</evidence>
<sequence length="333" mass="37255">MRNSHMIPRRIGAILKRYMVARELSVREAARFLGTNATKLDRYLKGENQKVEPGLIIGWLHMLGAPEEVVREAEAMAVQTRSRTTTGWESSLPEWFSPFVGLESVATAIDSYQPEALPGMLQTREYAEAMAEASVLQSAEDAQASIEIRLARQEVLERQEGRPSMRYVLTEQCLRVIGQYDFCDAQIRRLHEINEIDRVSVHVVPTSAGLHASAGGPFTIMTFDDTPDPDTVYLESQNGARYESAPKLVAGYRRLLTATLEVVDPLERSPWMSKWRKSTRSNPQGDCVEFRSANGSFLVRDSKLGESSPVLGIDSSSFTAMLDNLKRRLTTEG</sequence>
<accession>A0ABV7Q0S6</accession>
<feature type="domain" description="DUF5753" evidence="2">
    <location>
        <begin position="97"/>
        <end position="261"/>
    </location>
</feature>
<proteinExistence type="predicted"/>
<dbReference type="InterPro" id="IPR043917">
    <property type="entry name" value="DUF5753"/>
</dbReference>
<reference evidence="4" key="1">
    <citation type="journal article" date="2019" name="Int. J. Syst. Evol. Microbiol.">
        <title>The Global Catalogue of Microorganisms (GCM) 10K type strain sequencing project: providing services to taxonomists for standard genome sequencing and annotation.</title>
        <authorList>
            <consortium name="The Broad Institute Genomics Platform"/>
            <consortium name="The Broad Institute Genome Sequencing Center for Infectious Disease"/>
            <person name="Wu L."/>
            <person name="Ma J."/>
        </authorList>
    </citation>
    <scope>NUCLEOTIDE SEQUENCE [LARGE SCALE GENOMIC DNA]</scope>
    <source>
        <strain evidence="4">CGMCC 4.7396</strain>
    </source>
</reference>
<organism evidence="3 4">
    <name type="scientific">Glycomyces rhizosphaerae</name>
    <dbReference type="NCBI Taxonomy" id="2054422"/>
    <lineage>
        <taxon>Bacteria</taxon>
        <taxon>Bacillati</taxon>
        <taxon>Actinomycetota</taxon>
        <taxon>Actinomycetes</taxon>
        <taxon>Glycomycetales</taxon>
        <taxon>Glycomycetaceae</taxon>
        <taxon>Glycomyces</taxon>
    </lineage>
</organism>
<dbReference type="InterPro" id="IPR007278">
    <property type="entry name" value="DUF397"/>
</dbReference>
<feature type="domain" description="DUF397" evidence="1">
    <location>
        <begin position="274"/>
        <end position="326"/>
    </location>
</feature>
<evidence type="ECO:0000313" key="4">
    <source>
        <dbReference type="Proteomes" id="UP001595712"/>
    </source>
</evidence>
<gene>
    <name evidence="3" type="ORF">ACFO8M_12710</name>
</gene>
<keyword evidence="4" id="KW-1185">Reference proteome</keyword>
<name>A0ABV7Q0S6_9ACTN</name>
<dbReference type="Pfam" id="PF19054">
    <property type="entry name" value="DUF5753"/>
    <property type="match status" value="1"/>
</dbReference>
<evidence type="ECO:0000313" key="3">
    <source>
        <dbReference type="EMBL" id="MFC3493346.1"/>
    </source>
</evidence>
<dbReference type="InterPro" id="IPR010982">
    <property type="entry name" value="Lambda_DNA-bd_dom_sf"/>
</dbReference>
<comment type="caution">
    <text evidence="3">The sequence shown here is derived from an EMBL/GenBank/DDBJ whole genome shotgun (WGS) entry which is preliminary data.</text>
</comment>